<evidence type="ECO:0000313" key="1">
    <source>
        <dbReference type="EMBL" id="KFM82515.1"/>
    </source>
</evidence>
<keyword evidence="2" id="KW-1185">Reference proteome</keyword>
<dbReference type="AlphaFoldDB" id="A0A087UYS6"/>
<dbReference type="OrthoDB" id="27917at2759"/>
<gene>
    <name evidence="1" type="ORF">X975_03315</name>
</gene>
<dbReference type="Proteomes" id="UP000054359">
    <property type="component" value="Unassembled WGS sequence"/>
</dbReference>
<sequence>MLSLCLCADLIFNMCKIFSREMDLLKDKYMETVRICYQKIVDADKLYAVKLSEFYSEIIDTGLNVDAKIKNDEGKHVELDPVLQRLLKGKDLIDTVLHLGVSIHTSVLHLRIERLKESLQNYKDKTLEDILENEIISKQGERVRHIVIFCNKQKLFIEKLFSKNSTFR</sequence>
<dbReference type="EMBL" id="KK122332">
    <property type="protein sequence ID" value="KFM82515.1"/>
    <property type="molecule type" value="Genomic_DNA"/>
</dbReference>
<protein>
    <submittedName>
        <fullName evidence="1">Uncharacterized protein</fullName>
    </submittedName>
</protein>
<organism evidence="1 2">
    <name type="scientific">Stegodyphus mimosarum</name>
    <name type="common">African social velvet spider</name>
    <dbReference type="NCBI Taxonomy" id="407821"/>
    <lineage>
        <taxon>Eukaryota</taxon>
        <taxon>Metazoa</taxon>
        <taxon>Ecdysozoa</taxon>
        <taxon>Arthropoda</taxon>
        <taxon>Chelicerata</taxon>
        <taxon>Arachnida</taxon>
        <taxon>Araneae</taxon>
        <taxon>Araneomorphae</taxon>
        <taxon>Entelegynae</taxon>
        <taxon>Eresoidea</taxon>
        <taxon>Eresidae</taxon>
        <taxon>Stegodyphus</taxon>
    </lineage>
</organism>
<accession>A0A087UYS6</accession>
<evidence type="ECO:0000313" key="2">
    <source>
        <dbReference type="Proteomes" id="UP000054359"/>
    </source>
</evidence>
<feature type="non-terminal residue" evidence="1">
    <location>
        <position position="168"/>
    </location>
</feature>
<proteinExistence type="predicted"/>
<reference evidence="1 2" key="1">
    <citation type="submission" date="2013-11" db="EMBL/GenBank/DDBJ databases">
        <title>Genome sequencing of Stegodyphus mimosarum.</title>
        <authorList>
            <person name="Bechsgaard J."/>
        </authorList>
    </citation>
    <scope>NUCLEOTIDE SEQUENCE [LARGE SCALE GENOMIC DNA]</scope>
</reference>
<name>A0A087UYS6_STEMI</name>